<keyword evidence="2" id="KW-1185">Reference proteome</keyword>
<sequence length="121" mass="13886">MKNSKLNTIKNTEFIVAVDQINNSRALLPFVLFKKMESYSLYATLPYKEFISSKPNLTKLEILKNAFLNDKLQIKSHLKKLNEKEIHLSVQVVKELNDCTDIICKATFSFTVNGLNLYKAS</sequence>
<comment type="caution">
    <text evidence="1">The sequence shown here is derived from an EMBL/GenBank/DDBJ whole genome shotgun (WGS) entry which is preliminary data.</text>
</comment>
<proteinExistence type="predicted"/>
<evidence type="ECO:0000313" key="2">
    <source>
        <dbReference type="Proteomes" id="UP001252186"/>
    </source>
</evidence>
<accession>A0ABU2Y1V0</accession>
<name>A0ABU2Y1V0_9FLAO</name>
<dbReference type="Proteomes" id="UP001252186">
    <property type="component" value="Unassembled WGS sequence"/>
</dbReference>
<evidence type="ECO:0000313" key="1">
    <source>
        <dbReference type="EMBL" id="MDT0551760.1"/>
    </source>
</evidence>
<dbReference type="RefSeq" id="WP_311591551.1">
    <property type="nucleotide sequence ID" value="NZ_JAVRHV010000001.1"/>
</dbReference>
<gene>
    <name evidence="1" type="ORF">RM519_00755</name>
</gene>
<protein>
    <submittedName>
        <fullName evidence="1">Uncharacterized protein</fullName>
    </submittedName>
</protein>
<reference evidence="1 2" key="1">
    <citation type="submission" date="2023-09" db="EMBL/GenBank/DDBJ databases">
        <authorList>
            <person name="Rey-Velasco X."/>
        </authorList>
    </citation>
    <scope>NUCLEOTIDE SEQUENCE [LARGE SCALE GENOMIC DNA]</scope>
    <source>
        <strain evidence="1 2">P050</strain>
    </source>
</reference>
<dbReference type="EMBL" id="JAVRHV010000001">
    <property type="protein sequence ID" value="MDT0551760.1"/>
    <property type="molecule type" value="Genomic_DNA"/>
</dbReference>
<organism evidence="1 2">
    <name type="scientific">Urechidicola vernalis</name>
    <dbReference type="NCBI Taxonomy" id="3075600"/>
    <lineage>
        <taxon>Bacteria</taxon>
        <taxon>Pseudomonadati</taxon>
        <taxon>Bacteroidota</taxon>
        <taxon>Flavobacteriia</taxon>
        <taxon>Flavobacteriales</taxon>
        <taxon>Flavobacteriaceae</taxon>
        <taxon>Urechidicola</taxon>
    </lineage>
</organism>